<sequence>MYQNPWIPNYLSHVEVCGQGLGTDPRIKLGNRRLLQKRALSLHRELSQEQKEAVVRSITDIDVGLLTALPKVSELRKRFEGIRSSTSDCDMNRKERIARRMEAIEGGEVSSLVSRRLMEEDTPRYTRSSEDSPRYVRPADESLRYAKTPEDLPHYIKSPEDLPHLSKSSNHLQLYGKTQEGIPHYTKTQEETSDYIKTCEEPRHTQRTDYIHTLSDALHLVKTPEEVSNSFPESSRSSGGSADCPQYSNSSGPCEAGTAATSQQYSRDGSYTSQSTPPTTTSSTTGPDLESKAQRIAQYKAERRRQLAERYGISLDLDTDYSSRYSRPRREISDPSNATPRETSDPSNAMPREISDPSNATPRETSEPCNATPRETSEPSNATPVSPKEARTAPSLDLSAPEPTLTQLDPFSERERLLNLENQRRTAPRGSTEEEPEHTEDTAALILHTRTTSPEHTSAYMEVTLASPKPPHSPGDLFIQQQAHSVLSRQGIRTRERLVRGQCHRRGPGPPVPQHPRCGPALPSDRSSDLPLDLCSSEATYLSMSSVPTEEALLGGKPGHTLGHLRSKAVLQSHQSHQSNPSHPSHQSHHDERTEEPQRGRLMERPRHRPQRPTHELASSYPVSDKALAKDLQDLPLDLPLSVSQLRHSYMERTASTPPSSRRPPTSCVSADINSTEADEEKLDDRAKLSVAAKRSLFRELEKSGEGGSLRARSQNASLQRRLRRGQDRSRTQPVTTEEVVLAATLQAASQRREPLGDGLHMEKVQASEGRPVQAEGQERPARPECQERSVHMQYHSLHQTQPLSQGRPVQTQPQSQQERDQNQERPAHPQNQERPAHPQNQERPAHPQNQERPAHPQNQERPAHPQNQERPAHPQNQERPAHPQNQERPAHPQNQERPAHPQNQERPAHPQNQERPAHPQNQERPAHPQNQERPAHPQNQERPAPPQKQDSLDSQEEPDRSTLSLAEKMALFNRLAQPPTRVTRTRGDARSRRANPRYQTQPITLGDMQQLQSGHCPAQPPSSSQAGDIHMGKRKLSSPEGGARQPAQPQPCGREEVHREEVLMEAVEREELYADRTQERAFGDVLETEVPLQSERDEPRVSMSSRHMSIRERVALLKRSGEDDWRSRNSRKQEVAQVAEGDAQMPEEKRGPNTTVEPL</sequence>
<feature type="region of interest" description="Disordered" evidence="1">
    <location>
        <begin position="502"/>
        <end position="531"/>
    </location>
</feature>
<evidence type="ECO:0000313" key="2">
    <source>
        <dbReference type="EMBL" id="CAL1576471.1"/>
    </source>
</evidence>
<feature type="compositionally biased region" description="Low complexity" evidence="1">
    <location>
        <begin position="270"/>
        <end position="285"/>
    </location>
</feature>
<feature type="compositionally biased region" description="Polar residues" evidence="1">
    <location>
        <begin position="356"/>
        <end position="369"/>
    </location>
</feature>
<feature type="compositionally biased region" description="Basic and acidic residues" evidence="1">
    <location>
        <begin position="411"/>
        <end position="424"/>
    </location>
</feature>
<evidence type="ECO:0008006" key="4">
    <source>
        <dbReference type="Google" id="ProtNLM"/>
    </source>
</evidence>
<feature type="compositionally biased region" description="Polar residues" evidence="1">
    <location>
        <begin position="334"/>
        <end position="347"/>
    </location>
</feature>
<keyword evidence="3" id="KW-1185">Reference proteome</keyword>
<dbReference type="AlphaFoldDB" id="A0AAV2JIM7"/>
<protein>
    <recommendedName>
        <fullName evidence="4">Supervillin-like</fullName>
    </recommendedName>
</protein>
<feature type="compositionally biased region" description="Basic and acidic residues" evidence="1">
    <location>
        <begin position="818"/>
        <end position="828"/>
    </location>
</feature>
<feature type="compositionally biased region" description="Basic and acidic residues" evidence="1">
    <location>
        <begin position="1110"/>
        <end position="1135"/>
    </location>
</feature>
<feature type="compositionally biased region" description="Basic and acidic residues" evidence="1">
    <location>
        <begin position="751"/>
        <end position="766"/>
    </location>
</feature>
<feature type="compositionally biased region" description="Low complexity" evidence="1">
    <location>
        <begin position="228"/>
        <end position="241"/>
    </location>
</feature>
<feature type="region of interest" description="Disordered" evidence="1">
    <location>
        <begin position="702"/>
        <end position="738"/>
    </location>
</feature>
<organism evidence="2 3">
    <name type="scientific">Knipowitschia caucasica</name>
    <name type="common">Caucasian dwarf goby</name>
    <name type="synonym">Pomatoschistus caucasicus</name>
    <dbReference type="NCBI Taxonomy" id="637954"/>
    <lineage>
        <taxon>Eukaryota</taxon>
        <taxon>Metazoa</taxon>
        <taxon>Chordata</taxon>
        <taxon>Craniata</taxon>
        <taxon>Vertebrata</taxon>
        <taxon>Euteleostomi</taxon>
        <taxon>Actinopterygii</taxon>
        <taxon>Neopterygii</taxon>
        <taxon>Teleostei</taxon>
        <taxon>Neoteleostei</taxon>
        <taxon>Acanthomorphata</taxon>
        <taxon>Gobiaria</taxon>
        <taxon>Gobiiformes</taxon>
        <taxon>Gobioidei</taxon>
        <taxon>Gobiidae</taxon>
        <taxon>Gobiinae</taxon>
        <taxon>Knipowitschia</taxon>
    </lineage>
</organism>
<feature type="region of interest" description="Disordered" evidence="1">
    <location>
        <begin position="322"/>
        <end position="440"/>
    </location>
</feature>
<feature type="region of interest" description="Disordered" evidence="1">
    <location>
        <begin position="117"/>
        <end position="139"/>
    </location>
</feature>
<feature type="compositionally biased region" description="Polar residues" evidence="1">
    <location>
        <begin position="797"/>
        <end position="817"/>
    </location>
</feature>
<dbReference type="Proteomes" id="UP001497482">
    <property type="component" value="Chromosome 12"/>
</dbReference>
<feature type="compositionally biased region" description="Basic and acidic residues" evidence="1">
    <location>
        <begin position="588"/>
        <end position="605"/>
    </location>
</feature>
<reference evidence="2 3" key="1">
    <citation type="submission" date="2024-04" db="EMBL/GenBank/DDBJ databases">
        <authorList>
            <person name="Waldvogel A.-M."/>
            <person name="Schoenle A."/>
        </authorList>
    </citation>
    <scope>NUCLEOTIDE SEQUENCE [LARGE SCALE GENOMIC DNA]</scope>
</reference>
<evidence type="ECO:0000256" key="1">
    <source>
        <dbReference type="SAM" id="MobiDB-lite"/>
    </source>
</evidence>
<feature type="region of interest" description="Disordered" evidence="1">
    <location>
        <begin position="224"/>
        <end position="291"/>
    </location>
</feature>
<feature type="compositionally biased region" description="Low complexity" evidence="1">
    <location>
        <begin position="653"/>
        <end position="667"/>
    </location>
</feature>
<evidence type="ECO:0000313" key="3">
    <source>
        <dbReference type="Proteomes" id="UP001497482"/>
    </source>
</evidence>
<feature type="compositionally biased region" description="Basic and acidic residues" evidence="1">
    <location>
        <begin position="777"/>
        <end position="791"/>
    </location>
</feature>
<proteinExistence type="predicted"/>
<feature type="compositionally biased region" description="Low complexity" evidence="1">
    <location>
        <begin position="572"/>
        <end position="585"/>
    </location>
</feature>
<feature type="compositionally biased region" description="Polar residues" evidence="1">
    <location>
        <begin position="998"/>
        <end position="1014"/>
    </location>
</feature>
<feature type="region of interest" description="Disordered" evidence="1">
    <location>
        <begin position="570"/>
        <end position="623"/>
    </location>
</feature>
<dbReference type="EMBL" id="OZ035834">
    <property type="protein sequence ID" value="CAL1576471.1"/>
    <property type="molecule type" value="Genomic_DNA"/>
</dbReference>
<feature type="region of interest" description="Disordered" evidence="1">
    <location>
        <begin position="750"/>
        <end position="1060"/>
    </location>
</feature>
<gene>
    <name evidence="2" type="ORF">KC01_LOCUS7903</name>
</gene>
<accession>A0AAV2JIM7</accession>
<feature type="compositionally biased region" description="Polar residues" evidence="1">
    <location>
        <begin position="259"/>
        <end position="269"/>
    </location>
</feature>
<name>A0AAV2JIM7_KNICA</name>
<feature type="compositionally biased region" description="Polar residues" evidence="1">
    <location>
        <begin position="830"/>
        <end position="942"/>
    </location>
</feature>
<feature type="region of interest" description="Disordered" evidence="1">
    <location>
        <begin position="651"/>
        <end position="681"/>
    </location>
</feature>
<feature type="region of interest" description="Disordered" evidence="1">
    <location>
        <begin position="1085"/>
        <end position="1160"/>
    </location>
</feature>